<dbReference type="InParanoid" id="G2Q3V4"/>
<dbReference type="KEGG" id="mtm:MYCTH_40367"/>
<dbReference type="PANTHER" id="PTHR38011">
    <property type="entry name" value="DIHYDROFOLATE REDUCTASE FAMILY PROTEIN (AFU_ORTHOLOGUE AFUA_8G06820)"/>
    <property type="match status" value="1"/>
</dbReference>
<protein>
    <recommendedName>
        <fullName evidence="5">2,5-diamino-6-ribosylamino-4(3H)-pyrimidinone 5'-phosphate reductase</fullName>
        <ecNumber evidence="4">1.1.1.302</ecNumber>
    </recommendedName>
    <alternativeName>
        <fullName evidence="10">2,5-diamino-6-(5-phospho-D-ribosylamino)pyrimidin-4(3H)-one reductase</fullName>
    </alternativeName>
    <alternativeName>
        <fullName evidence="9">2,5-diamino-6-ribitylamino-4(3H)-pyrimidinone 5'-phosphate synthase</fullName>
    </alternativeName>
</protein>
<evidence type="ECO:0000256" key="5">
    <source>
        <dbReference type="ARBA" id="ARBA00015035"/>
    </source>
</evidence>
<evidence type="ECO:0000259" key="14">
    <source>
        <dbReference type="Pfam" id="PF01872"/>
    </source>
</evidence>
<name>G2Q3V4_THET4</name>
<evidence type="ECO:0000256" key="6">
    <source>
        <dbReference type="ARBA" id="ARBA00022619"/>
    </source>
</evidence>
<comment type="catalytic activity">
    <reaction evidence="11">
        <text>2,5-diamino-6-(1-D-ribitylamino)pyrimidin-4(3H)-one 5'-phosphate + NAD(+) = 2,5-diamino-6-(1-D-ribosylamino)pyrimidin-4(3H)-one 5'-phosphate + NADH + H(+)</text>
        <dbReference type="Rhea" id="RHEA:27274"/>
        <dbReference type="ChEBI" id="CHEBI:15378"/>
        <dbReference type="ChEBI" id="CHEBI:57540"/>
        <dbReference type="ChEBI" id="CHEBI:57945"/>
        <dbReference type="ChEBI" id="CHEBI:58890"/>
        <dbReference type="ChEBI" id="CHEBI:59545"/>
        <dbReference type="EC" id="1.1.1.302"/>
    </reaction>
</comment>
<evidence type="ECO:0000256" key="3">
    <source>
        <dbReference type="ARBA" id="ARBA00009723"/>
    </source>
</evidence>
<dbReference type="GO" id="GO:0008703">
    <property type="term" value="F:5-amino-6-(5-phosphoribosylamino)uracil reductase activity"/>
    <property type="evidence" value="ECO:0007669"/>
    <property type="project" value="InterPro"/>
</dbReference>
<dbReference type="InterPro" id="IPR002734">
    <property type="entry name" value="RibDG_C"/>
</dbReference>
<feature type="domain" description="Bacterial bifunctional deaminase-reductase C-terminal" evidence="14">
    <location>
        <begin position="61"/>
        <end position="290"/>
    </location>
</feature>
<keyword evidence="7" id="KW-0521">NADP</keyword>
<evidence type="ECO:0000256" key="7">
    <source>
        <dbReference type="ARBA" id="ARBA00022857"/>
    </source>
</evidence>
<evidence type="ECO:0000256" key="1">
    <source>
        <dbReference type="ARBA" id="ARBA00003555"/>
    </source>
</evidence>
<evidence type="ECO:0000256" key="8">
    <source>
        <dbReference type="ARBA" id="ARBA00023002"/>
    </source>
</evidence>
<evidence type="ECO:0000313" key="15">
    <source>
        <dbReference type="EMBL" id="AEO55257.1"/>
    </source>
</evidence>
<evidence type="ECO:0000256" key="9">
    <source>
        <dbReference type="ARBA" id="ARBA00030073"/>
    </source>
</evidence>
<dbReference type="SUPFAM" id="SSF53597">
    <property type="entry name" value="Dihydrofolate reductase-like"/>
    <property type="match status" value="1"/>
</dbReference>
<feature type="compositionally biased region" description="Polar residues" evidence="13">
    <location>
        <begin position="1"/>
        <end position="17"/>
    </location>
</feature>
<evidence type="ECO:0000256" key="12">
    <source>
        <dbReference type="ARBA" id="ARBA00049020"/>
    </source>
</evidence>
<comment type="pathway">
    <text evidence="2">Cofactor biosynthesis; riboflavin biosynthesis.</text>
</comment>
<dbReference type="GO" id="GO:0009231">
    <property type="term" value="P:riboflavin biosynthetic process"/>
    <property type="evidence" value="ECO:0007669"/>
    <property type="project" value="UniProtKB-KW"/>
</dbReference>
<reference evidence="15 16" key="1">
    <citation type="journal article" date="2011" name="Nat. Biotechnol.">
        <title>Comparative genomic analysis of the thermophilic biomass-degrading fungi Myceliophthora thermophila and Thielavia terrestris.</title>
        <authorList>
            <person name="Berka R.M."/>
            <person name="Grigoriev I.V."/>
            <person name="Otillar R."/>
            <person name="Salamov A."/>
            <person name="Grimwood J."/>
            <person name="Reid I."/>
            <person name="Ishmael N."/>
            <person name="John T."/>
            <person name="Darmond C."/>
            <person name="Moisan M.-C."/>
            <person name="Henrissat B."/>
            <person name="Coutinho P.M."/>
            <person name="Lombard V."/>
            <person name="Natvig D.O."/>
            <person name="Lindquist E."/>
            <person name="Schmutz J."/>
            <person name="Lucas S."/>
            <person name="Harris P."/>
            <person name="Powlowski J."/>
            <person name="Bellemare A."/>
            <person name="Taylor D."/>
            <person name="Butler G."/>
            <person name="de Vries R.P."/>
            <person name="Allijn I.E."/>
            <person name="van den Brink J."/>
            <person name="Ushinsky S."/>
            <person name="Storms R."/>
            <person name="Powell A.J."/>
            <person name="Paulsen I.T."/>
            <person name="Elbourne L.D.H."/>
            <person name="Baker S.E."/>
            <person name="Magnuson J."/>
            <person name="LaBoissiere S."/>
            <person name="Clutterbuck A.J."/>
            <person name="Martinez D."/>
            <person name="Wogulis M."/>
            <person name="de Leon A.L."/>
            <person name="Rey M.W."/>
            <person name="Tsang A."/>
        </authorList>
    </citation>
    <scope>NUCLEOTIDE SEQUENCE [LARGE SCALE GENOMIC DNA]</scope>
    <source>
        <strain evidence="16">ATCC 42464 / BCRC 31852 / DSM 1799</strain>
    </source>
</reference>
<dbReference type="Proteomes" id="UP000007322">
    <property type="component" value="Chromosome 1"/>
</dbReference>
<feature type="compositionally biased region" description="Acidic residues" evidence="13">
    <location>
        <begin position="38"/>
        <end position="49"/>
    </location>
</feature>
<dbReference type="GeneID" id="11512883"/>
<dbReference type="RefSeq" id="XP_003660502.1">
    <property type="nucleotide sequence ID" value="XM_003660454.1"/>
</dbReference>
<comment type="similarity">
    <text evidence="3">Belongs to the HTP reductase family.</text>
</comment>
<proteinExistence type="inferred from homology"/>
<dbReference type="AlphaFoldDB" id="G2Q3V4"/>
<dbReference type="EC" id="1.1.1.302" evidence="4"/>
<evidence type="ECO:0000256" key="2">
    <source>
        <dbReference type="ARBA" id="ARBA00005104"/>
    </source>
</evidence>
<dbReference type="FunCoup" id="G2Q3V4">
    <property type="interactions" value="111"/>
</dbReference>
<dbReference type="EMBL" id="CP003002">
    <property type="protein sequence ID" value="AEO55257.1"/>
    <property type="molecule type" value="Genomic_DNA"/>
</dbReference>
<organism evidence="15 16">
    <name type="scientific">Thermothelomyces thermophilus (strain ATCC 42464 / BCRC 31852 / DSM 1799)</name>
    <name type="common">Sporotrichum thermophile</name>
    <dbReference type="NCBI Taxonomy" id="573729"/>
    <lineage>
        <taxon>Eukaryota</taxon>
        <taxon>Fungi</taxon>
        <taxon>Dikarya</taxon>
        <taxon>Ascomycota</taxon>
        <taxon>Pezizomycotina</taxon>
        <taxon>Sordariomycetes</taxon>
        <taxon>Sordariomycetidae</taxon>
        <taxon>Sordariales</taxon>
        <taxon>Chaetomiaceae</taxon>
        <taxon>Thermothelomyces</taxon>
    </lineage>
</organism>
<evidence type="ECO:0000256" key="10">
    <source>
        <dbReference type="ARBA" id="ARBA00031630"/>
    </source>
</evidence>
<comment type="function">
    <text evidence="1">Catalyzes an early step in riboflavin biosynthesis, the NADPH-dependent reduction of the ribose side chain of 2,5-diamino-6-ribosylamino-4(3H)-pyrimidinone 5'-phosphate, yielding 2,5-diamino-6-ribitylamino-4(3H)-pyrimidinone 5'-phosphate.</text>
</comment>
<dbReference type="InterPro" id="IPR024072">
    <property type="entry name" value="DHFR-like_dom_sf"/>
</dbReference>
<evidence type="ECO:0000256" key="11">
    <source>
        <dbReference type="ARBA" id="ARBA00047550"/>
    </source>
</evidence>
<accession>G2Q3V4</accession>
<evidence type="ECO:0000256" key="4">
    <source>
        <dbReference type="ARBA" id="ARBA00012851"/>
    </source>
</evidence>
<comment type="catalytic activity">
    <reaction evidence="12">
        <text>2,5-diamino-6-(1-D-ribitylamino)pyrimidin-4(3H)-one 5'-phosphate + NADP(+) = 2,5-diamino-6-(1-D-ribosylamino)pyrimidin-4(3H)-one 5'-phosphate + NADPH + H(+)</text>
        <dbReference type="Rhea" id="RHEA:27278"/>
        <dbReference type="ChEBI" id="CHEBI:15378"/>
        <dbReference type="ChEBI" id="CHEBI:57783"/>
        <dbReference type="ChEBI" id="CHEBI:58349"/>
        <dbReference type="ChEBI" id="CHEBI:58890"/>
        <dbReference type="ChEBI" id="CHEBI:59545"/>
        <dbReference type="EC" id="1.1.1.302"/>
    </reaction>
</comment>
<evidence type="ECO:0000256" key="13">
    <source>
        <dbReference type="SAM" id="MobiDB-lite"/>
    </source>
</evidence>
<gene>
    <name evidence="15" type="ORF">MYCTH_40367</name>
</gene>
<dbReference type="PANTHER" id="PTHR38011:SF7">
    <property type="entry name" value="2,5-DIAMINO-6-RIBOSYLAMINO-4(3H)-PYRIMIDINONE 5'-PHOSPHATE REDUCTASE"/>
    <property type="match status" value="1"/>
</dbReference>
<dbReference type="VEuPathDB" id="FungiDB:MYCTH_40367"/>
<keyword evidence="8" id="KW-0560">Oxidoreductase</keyword>
<sequence length="296" mass="31617">MSAPPSKQEQTLLTFPSSHAALINPYLPPLDREGDRGENDDEQEEEEEEARQHHGRAGKVHLTLTYAHSLDAALARAPGVRTVLSGPASKAMTHYLRARHDAILVGVGTAVADDPGLNSRLRGAAGLVRVGSQPRPVVLDPRGRWLVGAESKVVRLAAEGKGLGPWVFVGEGVVVDEGRRKLLERVGGGYVAVPLGRKGRFEWGDVLGVLGRKGIRSVMVEGGGEVINSLLARDGKAFVDSVIVTIAPTWLGQGDVVVSPPRMEGPAGEPPEQLRLTDVKWCPMGEDVVLCGRIAR</sequence>
<dbReference type="OMA" id="HYLRYHH"/>
<dbReference type="OrthoDB" id="5432at2759"/>
<dbReference type="Pfam" id="PF01872">
    <property type="entry name" value="RibD_C"/>
    <property type="match status" value="1"/>
</dbReference>
<keyword evidence="6" id="KW-0686">Riboflavin biosynthesis</keyword>
<dbReference type="eggNOG" id="ENOG502RZWZ">
    <property type="taxonomic scope" value="Eukaryota"/>
</dbReference>
<dbReference type="Gene3D" id="3.40.430.10">
    <property type="entry name" value="Dihydrofolate Reductase, subunit A"/>
    <property type="match status" value="1"/>
</dbReference>
<keyword evidence="16" id="KW-1185">Reference proteome</keyword>
<evidence type="ECO:0000313" key="16">
    <source>
        <dbReference type="Proteomes" id="UP000007322"/>
    </source>
</evidence>
<feature type="region of interest" description="Disordered" evidence="13">
    <location>
        <begin position="1"/>
        <end position="57"/>
    </location>
</feature>
<dbReference type="InterPro" id="IPR050765">
    <property type="entry name" value="Riboflavin_Biosynth_HTPR"/>
</dbReference>
<dbReference type="HOGENOM" id="CLU_036590_5_0_1"/>
<dbReference type="STRING" id="573729.G2Q3V4"/>